<reference evidence="1" key="1">
    <citation type="submission" date="2020-03" db="EMBL/GenBank/DDBJ databases">
        <title>The deep terrestrial virosphere.</title>
        <authorList>
            <person name="Holmfeldt K."/>
            <person name="Nilsson E."/>
            <person name="Simone D."/>
            <person name="Lopez-Fernandez M."/>
            <person name="Wu X."/>
            <person name="de Brujin I."/>
            <person name="Lundin D."/>
            <person name="Andersson A."/>
            <person name="Bertilsson S."/>
            <person name="Dopson M."/>
        </authorList>
    </citation>
    <scope>NUCLEOTIDE SEQUENCE</scope>
    <source>
        <strain evidence="1">MM415B00353</strain>
    </source>
</reference>
<evidence type="ECO:0000313" key="1">
    <source>
        <dbReference type="EMBL" id="QJA66373.1"/>
    </source>
</evidence>
<organism evidence="1">
    <name type="scientific">viral metagenome</name>
    <dbReference type="NCBI Taxonomy" id="1070528"/>
    <lineage>
        <taxon>unclassified sequences</taxon>
        <taxon>metagenomes</taxon>
        <taxon>organismal metagenomes</taxon>
    </lineage>
</organism>
<sequence length="69" mass="7404">MLITGGLSTGTTKEVNLIITGKEERGNGKIMVILIHCLHAKKAIEIGEGLANTESLPKKYSAKNSPKKQ</sequence>
<dbReference type="EMBL" id="MT141554">
    <property type="protein sequence ID" value="QJA66373.1"/>
    <property type="molecule type" value="Genomic_DNA"/>
</dbReference>
<accession>A0A6M3J962</accession>
<gene>
    <name evidence="1" type="ORF">MM415B00353_0020</name>
</gene>
<name>A0A6M3J962_9ZZZZ</name>
<dbReference type="AlphaFoldDB" id="A0A6M3J962"/>
<proteinExistence type="predicted"/>
<protein>
    <submittedName>
        <fullName evidence="1">Uncharacterized protein</fullName>
    </submittedName>
</protein>